<dbReference type="KEGG" id="csv:101211140"/>
<dbReference type="OrthoDB" id="786450at2759"/>
<keyword evidence="3" id="KW-1185">Reference proteome</keyword>
<organism evidence="2 3">
    <name type="scientific">Cucumis sativus</name>
    <name type="common">Cucumber</name>
    <dbReference type="NCBI Taxonomy" id="3659"/>
    <lineage>
        <taxon>Eukaryota</taxon>
        <taxon>Viridiplantae</taxon>
        <taxon>Streptophyta</taxon>
        <taxon>Embryophyta</taxon>
        <taxon>Tracheophyta</taxon>
        <taxon>Spermatophyta</taxon>
        <taxon>Magnoliopsida</taxon>
        <taxon>eudicotyledons</taxon>
        <taxon>Gunneridae</taxon>
        <taxon>Pentapetalae</taxon>
        <taxon>rosids</taxon>
        <taxon>fabids</taxon>
        <taxon>Cucurbitales</taxon>
        <taxon>Cucurbitaceae</taxon>
        <taxon>Benincaseae</taxon>
        <taxon>Cucumis</taxon>
    </lineage>
</organism>
<feature type="domain" description="F-box" evidence="1">
    <location>
        <begin position="73"/>
        <end position="121"/>
    </location>
</feature>
<sequence length="190" mass="21383">MALGKKTGCLKSKSVVSAADKGLDFGVVRYTRGLGRKRVVISCHEEDSPTDLTPKAPSKRRCNVVSTAVEDDRSLLEALPQEILIRVLCGVEHDDLKQLIRVSKTINEATLIAKDSHFAYSTPSKVRRFRTAIELDDSSDFDEIEAPNACPTRRFRTPLNRKKLAEISIALFAEEEDQWPKKKLPIWTEM</sequence>
<dbReference type="Gramene" id="KGN49188">
    <property type="protein sequence ID" value="KGN49188"/>
    <property type="gene ID" value="Csa_6G516960"/>
</dbReference>
<dbReference type="OMA" id="RFHMDDA"/>
<evidence type="ECO:0000313" key="3">
    <source>
        <dbReference type="Proteomes" id="UP000029981"/>
    </source>
</evidence>
<accession>A0A0A0KI01</accession>
<dbReference type="PANTHER" id="PTHR34049">
    <property type="entry name" value="F-BOX PROTEIN SKIP27"/>
    <property type="match status" value="1"/>
</dbReference>
<dbReference type="SUPFAM" id="SSF81383">
    <property type="entry name" value="F-box domain"/>
    <property type="match status" value="1"/>
</dbReference>
<dbReference type="AlphaFoldDB" id="A0A0A0KI01"/>
<dbReference type="InterPro" id="IPR045286">
    <property type="entry name" value="FBS1-like"/>
</dbReference>
<dbReference type="InterPro" id="IPR001810">
    <property type="entry name" value="F-box_dom"/>
</dbReference>
<dbReference type="eggNOG" id="ENOG502S1WN">
    <property type="taxonomic scope" value="Eukaryota"/>
</dbReference>
<dbReference type="InterPro" id="IPR036047">
    <property type="entry name" value="F-box-like_dom_sf"/>
</dbReference>
<dbReference type="PANTHER" id="PTHR34049:SF1">
    <property type="entry name" value="F-BOX PROTEIN SKIP27"/>
    <property type="match status" value="1"/>
</dbReference>
<protein>
    <recommendedName>
        <fullName evidence="1">F-box domain-containing protein</fullName>
    </recommendedName>
</protein>
<reference evidence="2 3" key="1">
    <citation type="journal article" date="2009" name="Nat. Genet.">
        <title>The genome of the cucumber, Cucumis sativus L.</title>
        <authorList>
            <person name="Huang S."/>
            <person name="Li R."/>
            <person name="Zhang Z."/>
            <person name="Li L."/>
            <person name="Gu X."/>
            <person name="Fan W."/>
            <person name="Lucas W.J."/>
            <person name="Wang X."/>
            <person name="Xie B."/>
            <person name="Ni P."/>
            <person name="Ren Y."/>
            <person name="Zhu H."/>
            <person name="Li J."/>
            <person name="Lin K."/>
            <person name="Jin W."/>
            <person name="Fei Z."/>
            <person name="Li G."/>
            <person name="Staub J."/>
            <person name="Kilian A."/>
            <person name="van der Vossen E.A."/>
            <person name="Wu Y."/>
            <person name="Guo J."/>
            <person name="He J."/>
            <person name="Jia Z."/>
            <person name="Ren Y."/>
            <person name="Tian G."/>
            <person name="Lu Y."/>
            <person name="Ruan J."/>
            <person name="Qian W."/>
            <person name="Wang M."/>
            <person name="Huang Q."/>
            <person name="Li B."/>
            <person name="Xuan Z."/>
            <person name="Cao J."/>
            <person name="Asan"/>
            <person name="Wu Z."/>
            <person name="Zhang J."/>
            <person name="Cai Q."/>
            <person name="Bai Y."/>
            <person name="Zhao B."/>
            <person name="Han Y."/>
            <person name="Li Y."/>
            <person name="Li X."/>
            <person name="Wang S."/>
            <person name="Shi Q."/>
            <person name="Liu S."/>
            <person name="Cho W.K."/>
            <person name="Kim J.Y."/>
            <person name="Xu Y."/>
            <person name="Heller-Uszynska K."/>
            <person name="Miao H."/>
            <person name="Cheng Z."/>
            <person name="Zhang S."/>
            <person name="Wu J."/>
            <person name="Yang Y."/>
            <person name="Kang H."/>
            <person name="Li M."/>
            <person name="Liang H."/>
            <person name="Ren X."/>
            <person name="Shi Z."/>
            <person name="Wen M."/>
            <person name="Jian M."/>
            <person name="Yang H."/>
            <person name="Zhang G."/>
            <person name="Yang Z."/>
            <person name="Chen R."/>
            <person name="Liu S."/>
            <person name="Li J."/>
            <person name="Ma L."/>
            <person name="Liu H."/>
            <person name="Zhou Y."/>
            <person name="Zhao J."/>
            <person name="Fang X."/>
            <person name="Li G."/>
            <person name="Fang L."/>
            <person name="Li Y."/>
            <person name="Liu D."/>
            <person name="Zheng H."/>
            <person name="Zhang Y."/>
            <person name="Qin N."/>
            <person name="Li Z."/>
            <person name="Yang G."/>
            <person name="Yang S."/>
            <person name="Bolund L."/>
            <person name="Kristiansen K."/>
            <person name="Zheng H."/>
            <person name="Li S."/>
            <person name="Zhang X."/>
            <person name="Yang H."/>
            <person name="Wang J."/>
            <person name="Sun R."/>
            <person name="Zhang B."/>
            <person name="Jiang S."/>
            <person name="Wang J."/>
            <person name="Du Y."/>
            <person name="Li S."/>
        </authorList>
    </citation>
    <scope>NUCLEOTIDE SEQUENCE [LARGE SCALE GENOMIC DNA]</scope>
    <source>
        <strain evidence="3">cv. 9930</strain>
    </source>
</reference>
<reference evidence="2 3" key="2">
    <citation type="journal article" date="2009" name="PLoS ONE">
        <title>An integrated genetic and cytogenetic map of the cucumber genome.</title>
        <authorList>
            <person name="Ren Y."/>
            <person name="Zhang Z."/>
            <person name="Liu J."/>
            <person name="Staub J.E."/>
            <person name="Han Y."/>
            <person name="Cheng Z."/>
            <person name="Li X."/>
            <person name="Lu J."/>
            <person name="Miao H."/>
            <person name="Kang H."/>
            <person name="Xie B."/>
            <person name="Gu X."/>
            <person name="Wang X."/>
            <person name="Du Y."/>
            <person name="Jin W."/>
            <person name="Huang S."/>
        </authorList>
    </citation>
    <scope>NUCLEOTIDE SEQUENCE [LARGE SCALE GENOMIC DNA]</scope>
    <source>
        <strain evidence="3">cv. 9930</strain>
    </source>
</reference>
<dbReference type="Proteomes" id="UP000029981">
    <property type="component" value="Chromosome 6"/>
</dbReference>
<gene>
    <name evidence="2" type="ORF">Csa_6G516960</name>
</gene>
<proteinExistence type="predicted"/>
<evidence type="ECO:0000259" key="1">
    <source>
        <dbReference type="PROSITE" id="PS50181"/>
    </source>
</evidence>
<reference evidence="2 3" key="4">
    <citation type="journal article" date="2011" name="BMC Genomics">
        <title>RNA-Seq improves annotation of protein-coding genes in the cucumber genome.</title>
        <authorList>
            <person name="Li Z."/>
            <person name="Zhang Z."/>
            <person name="Yan P."/>
            <person name="Huang S."/>
            <person name="Fei Z."/>
            <person name="Lin K."/>
        </authorList>
    </citation>
    <scope>NUCLEOTIDE SEQUENCE [LARGE SCALE GENOMIC DNA]</scope>
    <source>
        <strain evidence="3">cv. 9930</strain>
    </source>
</reference>
<evidence type="ECO:0000313" key="2">
    <source>
        <dbReference type="EMBL" id="KGN49188.1"/>
    </source>
</evidence>
<name>A0A0A0KI01_CUCSA</name>
<reference evidence="2 3" key="3">
    <citation type="journal article" date="2010" name="BMC Genomics">
        <title>Transcriptome sequencing and comparative analysis of cucumber flowers with different sex types.</title>
        <authorList>
            <person name="Guo S."/>
            <person name="Zheng Y."/>
            <person name="Joung J.G."/>
            <person name="Liu S."/>
            <person name="Zhang Z."/>
            <person name="Crasta O.R."/>
            <person name="Sobral B.W."/>
            <person name="Xu Y."/>
            <person name="Huang S."/>
            <person name="Fei Z."/>
        </authorList>
    </citation>
    <scope>NUCLEOTIDE SEQUENCE [LARGE SCALE GENOMIC DNA]</scope>
    <source>
        <strain evidence="3">cv. 9930</strain>
    </source>
</reference>
<dbReference type="PROSITE" id="PS50181">
    <property type="entry name" value="FBOX"/>
    <property type="match status" value="1"/>
</dbReference>
<dbReference type="EMBL" id="CM002927">
    <property type="protein sequence ID" value="KGN49188.1"/>
    <property type="molecule type" value="Genomic_DNA"/>
</dbReference>
<dbReference type="STRING" id="3659.A0A0A0KI01"/>